<protein>
    <submittedName>
        <fullName evidence="2">ABC transporter periplasmic binding protein yphF</fullName>
    </submittedName>
</protein>
<dbReference type="Proteomes" id="UP000244338">
    <property type="component" value="Unassembled WGS sequence"/>
</dbReference>
<gene>
    <name evidence="2" type="ORF">BSOLF_2866</name>
</gene>
<feature type="transmembrane region" description="Helical" evidence="1">
    <location>
        <begin position="20"/>
        <end position="40"/>
    </location>
</feature>
<accession>A0A2R6Y1N8</accession>
<name>A0A2R6Y1N8_9BACL</name>
<dbReference type="EMBL" id="PEBX01000023">
    <property type="protein sequence ID" value="PTQ56598.1"/>
    <property type="molecule type" value="Genomic_DNA"/>
</dbReference>
<evidence type="ECO:0000256" key="1">
    <source>
        <dbReference type="SAM" id="Phobius"/>
    </source>
</evidence>
<keyword evidence="1" id="KW-0812">Transmembrane</keyword>
<keyword evidence="1" id="KW-1133">Transmembrane helix</keyword>
<proteinExistence type="predicted"/>
<evidence type="ECO:0000313" key="2">
    <source>
        <dbReference type="EMBL" id="PTQ56598.1"/>
    </source>
</evidence>
<organism evidence="2 3">
    <name type="scientific">Candidatus Carbonibacillus altaicus</name>
    <dbReference type="NCBI Taxonomy" id="2163959"/>
    <lineage>
        <taxon>Bacteria</taxon>
        <taxon>Bacillati</taxon>
        <taxon>Bacillota</taxon>
        <taxon>Bacilli</taxon>
        <taxon>Bacillales</taxon>
        <taxon>Candidatus Carbonibacillus</taxon>
    </lineage>
</organism>
<sequence>MPKRLFIRVAKRFIAVRRLFLATTIFFIVSILLSGCLYPGRDLPSTENISEDLERVQKAVDLYVEETLTPPVREATWDAEKKITGVPVDFSLLIGRYLVDAPKSAYERGGRYQYVLLADDETFIVRLVDLTLSQSVMDVQQKVYAYQQRTGRLPLGEPIIHLAPIGGAGTEDAAVYALDTSALGEAVKSPQSPYSSYRLPLLITARGRVYLDYALDLALMKERAGADDASVLQGKIDARWLLIHHAPFVPALSLPYRFEEDEPVIVRE</sequence>
<evidence type="ECO:0000313" key="3">
    <source>
        <dbReference type="Proteomes" id="UP000244338"/>
    </source>
</evidence>
<keyword evidence="1" id="KW-0472">Membrane</keyword>
<dbReference type="AlphaFoldDB" id="A0A2R6Y1N8"/>
<reference evidence="3" key="1">
    <citation type="journal article" date="2018" name="Sci. Rep.">
        <title>Lignite coal burning seam in the remote Altai Mountains harbors a hydrogen-driven thermophilic microbial community.</title>
        <authorList>
            <person name="Kadnikov V.V."/>
            <person name="Mardanov A.V."/>
            <person name="Ivasenko D.A."/>
            <person name="Antsiferov D.V."/>
            <person name="Beletsky A.V."/>
            <person name="Karnachuk O.V."/>
            <person name="Ravin N.V."/>
        </authorList>
    </citation>
    <scope>NUCLEOTIDE SEQUENCE [LARGE SCALE GENOMIC DNA]</scope>
</reference>
<comment type="caution">
    <text evidence="2">The sequence shown here is derived from an EMBL/GenBank/DDBJ whole genome shotgun (WGS) entry which is preliminary data.</text>
</comment>